<evidence type="ECO:0000313" key="1">
    <source>
        <dbReference type="EMBL" id="GGE91351.1"/>
    </source>
</evidence>
<proteinExistence type="predicted"/>
<evidence type="ECO:0000313" key="2">
    <source>
        <dbReference type="Proteomes" id="UP000638462"/>
    </source>
</evidence>
<dbReference type="Proteomes" id="UP000638462">
    <property type="component" value="Unassembled WGS sequence"/>
</dbReference>
<sequence length="87" mass="10189">MVEIDSYCIKFSIENDKIKVIKHKTEEELIYTFDVKTTQDGSINHFRVRDIFCMAPYLILTGFDGTAVKHYDNVSDELSKFINRFSD</sequence>
<keyword evidence="2" id="KW-1185">Reference proteome</keyword>
<protein>
    <submittedName>
        <fullName evidence="1">Uncharacterized protein</fullName>
    </submittedName>
</protein>
<organism evidence="1 2">
    <name type="scientific">Pseudoalteromonas gelatinilytica</name>
    <dbReference type="NCBI Taxonomy" id="1703256"/>
    <lineage>
        <taxon>Bacteria</taxon>
        <taxon>Pseudomonadati</taxon>
        <taxon>Pseudomonadota</taxon>
        <taxon>Gammaproteobacteria</taxon>
        <taxon>Alteromonadales</taxon>
        <taxon>Pseudoalteromonadaceae</taxon>
        <taxon>Pseudoalteromonas</taxon>
    </lineage>
</organism>
<reference evidence="2" key="1">
    <citation type="journal article" date="2019" name="Int. J. Syst. Evol. Microbiol.">
        <title>The Global Catalogue of Microorganisms (GCM) 10K type strain sequencing project: providing services to taxonomists for standard genome sequencing and annotation.</title>
        <authorList>
            <consortium name="The Broad Institute Genomics Platform"/>
            <consortium name="The Broad Institute Genome Sequencing Center for Infectious Disease"/>
            <person name="Wu L."/>
            <person name="Ma J."/>
        </authorList>
    </citation>
    <scope>NUCLEOTIDE SEQUENCE [LARGE SCALE GENOMIC DNA]</scope>
    <source>
        <strain evidence="2">CGMCC 1.15394</strain>
    </source>
</reference>
<dbReference type="RefSeq" id="WP_188728127.1">
    <property type="nucleotide sequence ID" value="NZ_BMIT01000005.1"/>
</dbReference>
<name>A0ABQ1TCQ1_9GAMM</name>
<comment type="caution">
    <text evidence="1">The sequence shown here is derived from an EMBL/GenBank/DDBJ whole genome shotgun (WGS) entry which is preliminary data.</text>
</comment>
<accession>A0ABQ1TCQ1</accession>
<gene>
    <name evidence="1" type="ORF">GCM10008027_15260</name>
</gene>
<dbReference type="EMBL" id="BMIT01000005">
    <property type="protein sequence ID" value="GGE91351.1"/>
    <property type="molecule type" value="Genomic_DNA"/>
</dbReference>